<accession>A0A3M8PBN9</accession>
<keyword evidence="2" id="KW-1185">Reference proteome</keyword>
<comment type="caution">
    <text evidence="1">The sequence shown here is derived from an EMBL/GenBank/DDBJ whole genome shotgun (WGS) entry which is preliminary data.</text>
</comment>
<dbReference type="SUPFAM" id="SSF158379">
    <property type="entry name" value="YqgQ-like"/>
    <property type="match status" value="1"/>
</dbReference>
<dbReference type="OrthoDB" id="2361671at2"/>
<proteinExistence type="predicted"/>
<dbReference type="Gene3D" id="1.10.287.760">
    <property type="entry name" value="YqgQ-like"/>
    <property type="match status" value="1"/>
</dbReference>
<reference evidence="1 2" key="1">
    <citation type="journal article" date="2018" name="Int. J. Syst. Evol. Microbiol.">
        <title>Planococcus salinus sp. nov., a moderately halophilic bacterium isolated from a saline-alkali soil.</title>
        <authorList>
            <person name="Gan L."/>
        </authorList>
    </citation>
    <scope>NUCLEOTIDE SEQUENCE [LARGE SCALE GENOMIC DNA]</scope>
    <source>
        <strain evidence="1 2">LCB217</strain>
    </source>
</reference>
<gene>
    <name evidence="1" type="ORF">EEX84_01490</name>
</gene>
<evidence type="ECO:0000313" key="1">
    <source>
        <dbReference type="EMBL" id="RNF41053.1"/>
    </source>
</evidence>
<dbReference type="AlphaFoldDB" id="A0A3M8PBN9"/>
<sequence length="63" mass="7404">MKNLFDVMQLLKKYGTVIYTGDKQADLEMMEDEIRELYQLQFITAKEFASALLIIRGRKEDLS</sequence>
<evidence type="ECO:0000313" key="2">
    <source>
        <dbReference type="Proteomes" id="UP000275473"/>
    </source>
</evidence>
<protein>
    <submittedName>
        <fullName evidence="1">DUF910 family protein</fullName>
    </submittedName>
</protein>
<dbReference type="RefSeq" id="WP_123163802.1">
    <property type="nucleotide sequence ID" value="NZ_RIAX01000001.1"/>
</dbReference>
<dbReference type="EMBL" id="RIAX01000001">
    <property type="protein sequence ID" value="RNF41053.1"/>
    <property type="molecule type" value="Genomic_DNA"/>
</dbReference>
<dbReference type="Proteomes" id="UP000275473">
    <property type="component" value="Unassembled WGS sequence"/>
</dbReference>
<dbReference type="InterPro" id="IPR023164">
    <property type="entry name" value="YqgQ-like_sf"/>
</dbReference>
<dbReference type="InterPro" id="IPR009256">
    <property type="entry name" value="YqgQ-like"/>
</dbReference>
<dbReference type="Pfam" id="PF06014">
    <property type="entry name" value="YqgQ-like"/>
    <property type="match status" value="1"/>
</dbReference>
<name>A0A3M8PBN9_9BACL</name>
<organism evidence="1 2">
    <name type="scientific">Planococcus salinus</name>
    <dbReference type="NCBI Taxonomy" id="1848460"/>
    <lineage>
        <taxon>Bacteria</taxon>
        <taxon>Bacillati</taxon>
        <taxon>Bacillota</taxon>
        <taxon>Bacilli</taxon>
        <taxon>Bacillales</taxon>
        <taxon>Caryophanaceae</taxon>
        <taxon>Planococcus</taxon>
    </lineage>
</organism>